<dbReference type="InterPro" id="IPR010619">
    <property type="entry name" value="ThrE-like_N"/>
</dbReference>
<gene>
    <name evidence="4" type="ORF">NF557_15525</name>
</gene>
<feature type="transmembrane region" description="Helical" evidence="2">
    <location>
        <begin position="265"/>
        <end position="283"/>
    </location>
</feature>
<proteinExistence type="inferred from homology"/>
<feature type="domain" description="Threonine/serine exporter-like N-terminal" evidence="3">
    <location>
        <begin position="15"/>
        <end position="247"/>
    </location>
</feature>
<dbReference type="Pfam" id="PF06738">
    <property type="entry name" value="ThrE"/>
    <property type="match status" value="1"/>
</dbReference>
<name>A0ABY4YGU2_9MICO</name>
<dbReference type="PANTHER" id="PTHR31082">
    <property type="entry name" value="PHEROMONE-REGULATED MEMBRANE PROTEIN 10"/>
    <property type="match status" value="1"/>
</dbReference>
<organism evidence="4 5">
    <name type="scientific">Ornithinimicrobium cryptoxanthini</name>
    <dbReference type="NCBI Taxonomy" id="2934161"/>
    <lineage>
        <taxon>Bacteria</taxon>
        <taxon>Bacillati</taxon>
        <taxon>Actinomycetota</taxon>
        <taxon>Actinomycetes</taxon>
        <taxon>Micrococcales</taxon>
        <taxon>Ornithinimicrobiaceae</taxon>
        <taxon>Ornithinimicrobium</taxon>
    </lineage>
</organism>
<sequence>MATETPDVRTRRLLTWLGAGLLAGGMPVHEVEEDVREVAATLGHAGIQVACSPNAVTLSLSSGQPASFERVEGGIRLDQLAEVSVLQAGLRTGAIEVEDALDRLGTLRAQPHRYAHGGLLAGGILAAVGIALVLAPSWPSVGFAALIAPATVGLMVLARRSPLVQTLLPFFAAFAAGMIAFWAARQDLLDSPLWTLIAAIAVLLPGAVIVTGLTELAAGSMLAGTARLGHGATQLLLFALGLGSAVVLLHVPIEDLDPTRPAGLGWWAPLLGVVVVTVAISLMESVSIAMVPWVLATILATFVAMSAGNAMSEAPWVGAFLGAAAASLVSSVVEFLRPQVPRVIAFLPSFWLLVPGSLGLVSLTRIQVAPDAAIGAVGGVTVIVAAIALGIVVGASLARPLRSVARRIGLLPLLQRLPRNLRAPAG</sequence>
<keyword evidence="2" id="KW-0812">Transmembrane</keyword>
<feature type="transmembrane region" description="Helical" evidence="2">
    <location>
        <begin position="114"/>
        <end position="135"/>
    </location>
</feature>
<feature type="transmembrane region" description="Helical" evidence="2">
    <location>
        <begin position="235"/>
        <end position="253"/>
    </location>
</feature>
<feature type="transmembrane region" description="Helical" evidence="2">
    <location>
        <begin position="316"/>
        <end position="336"/>
    </location>
</feature>
<dbReference type="EMBL" id="CP099490">
    <property type="protein sequence ID" value="USQ75985.1"/>
    <property type="molecule type" value="Genomic_DNA"/>
</dbReference>
<keyword evidence="5" id="KW-1185">Reference proteome</keyword>
<keyword evidence="2" id="KW-0472">Membrane</keyword>
<accession>A0ABY4YGU2</accession>
<feature type="transmembrane region" description="Helical" evidence="2">
    <location>
        <begin position="196"/>
        <end position="223"/>
    </location>
</feature>
<feature type="transmembrane region" description="Helical" evidence="2">
    <location>
        <begin position="343"/>
        <end position="366"/>
    </location>
</feature>
<dbReference type="InterPro" id="IPR051361">
    <property type="entry name" value="ThrE/Ser_Exporter"/>
</dbReference>
<dbReference type="Proteomes" id="UP001056535">
    <property type="component" value="Chromosome"/>
</dbReference>
<feature type="transmembrane region" description="Helical" evidence="2">
    <location>
        <begin position="372"/>
        <end position="398"/>
    </location>
</feature>
<evidence type="ECO:0000259" key="3">
    <source>
        <dbReference type="Pfam" id="PF06738"/>
    </source>
</evidence>
<dbReference type="RefSeq" id="WP_252620583.1">
    <property type="nucleotide sequence ID" value="NZ_CP099490.1"/>
</dbReference>
<comment type="similarity">
    <text evidence="1">Belongs to the ThrE exporter (TC 2.A.79) family.</text>
</comment>
<evidence type="ECO:0000313" key="4">
    <source>
        <dbReference type="EMBL" id="USQ75985.1"/>
    </source>
</evidence>
<evidence type="ECO:0000313" key="5">
    <source>
        <dbReference type="Proteomes" id="UP001056535"/>
    </source>
</evidence>
<feature type="transmembrane region" description="Helical" evidence="2">
    <location>
        <begin position="167"/>
        <end position="184"/>
    </location>
</feature>
<protein>
    <submittedName>
        <fullName evidence="4">Threonine/serine exporter family protein</fullName>
    </submittedName>
</protein>
<evidence type="ECO:0000256" key="1">
    <source>
        <dbReference type="ARBA" id="ARBA00034125"/>
    </source>
</evidence>
<dbReference type="PANTHER" id="PTHR31082:SF4">
    <property type="entry name" value="PHEROMONE-REGULATED MEMBRANE PROTEIN 10"/>
    <property type="match status" value="1"/>
</dbReference>
<evidence type="ECO:0000256" key="2">
    <source>
        <dbReference type="SAM" id="Phobius"/>
    </source>
</evidence>
<feature type="transmembrane region" description="Helical" evidence="2">
    <location>
        <begin position="290"/>
        <end position="310"/>
    </location>
</feature>
<feature type="transmembrane region" description="Helical" evidence="2">
    <location>
        <begin position="141"/>
        <end position="158"/>
    </location>
</feature>
<keyword evidence="2" id="KW-1133">Transmembrane helix</keyword>
<reference evidence="4" key="1">
    <citation type="submission" date="2022-06" db="EMBL/GenBank/DDBJ databases">
        <title>Ornithinimicrobium JY.X270.</title>
        <authorList>
            <person name="Huang Y."/>
        </authorList>
    </citation>
    <scope>NUCLEOTIDE SEQUENCE</scope>
    <source>
        <strain evidence="4">JY.X270</strain>
    </source>
</reference>